<protein>
    <submittedName>
        <fullName evidence="1">Uncharacterized protein</fullName>
    </submittedName>
</protein>
<gene>
    <name evidence="1" type="ORF">ASPSYDRAFT_328630</name>
</gene>
<reference evidence="2" key="1">
    <citation type="journal article" date="2017" name="Genome Biol.">
        <title>Comparative genomics reveals high biological diversity and specific adaptations in the industrially and medically important fungal genus Aspergillus.</title>
        <authorList>
            <person name="de Vries R.P."/>
            <person name="Riley R."/>
            <person name="Wiebenga A."/>
            <person name="Aguilar-Osorio G."/>
            <person name="Amillis S."/>
            <person name="Uchima C.A."/>
            <person name="Anderluh G."/>
            <person name="Asadollahi M."/>
            <person name="Askin M."/>
            <person name="Barry K."/>
            <person name="Battaglia E."/>
            <person name="Bayram O."/>
            <person name="Benocci T."/>
            <person name="Braus-Stromeyer S.A."/>
            <person name="Caldana C."/>
            <person name="Canovas D."/>
            <person name="Cerqueira G.C."/>
            <person name="Chen F."/>
            <person name="Chen W."/>
            <person name="Choi C."/>
            <person name="Clum A."/>
            <person name="Dos Santos R.A."/>
            <person name="Damasio A.R."/>
            <person name="Diallinas G."/>
            <person name="Emri T."/>
            <person name="Fekete E."/>
            <person name="Flipphi M."/>
            <person name="Freyberg S."/>
            <person name="Gallo A."/>
            <person name="Gournas C."/>
            <person name="Habgood R."/>
            <person name="Hainaut M."/>
            <person name="Harispe M.L."/>
            <person name="Henrissat B."/>
            <person name="Hilden K.S."/>
            <person name="Hope R."/>
            <person name="Hossain A."/>
            <person name="Karabika E."/>
            <person name="Karaffa L."/>
            <person name="Karanyi Z."/>
            <person name="Krasevec N."/>
            <person name="Kuo A."/>
            <person name="Kusch H."/>
            <person name="LaButti K."/>
            <person name="Lagendijk E.L."/>
            <person name="Lapidus A."/>
            <person name="Levasseur A."/>
            <person name="Lindquist E."/>
            <person name="Lipzen A."/>
            <person name="Logrieco A.F."/>
            <person name="MacCabe A."/>
            <person name="Maekelae M.R."/>
            <person name="Malavazi I."/>
            <person name="Melin P."/>
            <person name="Meyer V."/>
            <person name="Mielnichuk N."/>
            <person name="Miskei M."/>
            <person name="Molnar A.P."/>
            <person name="Mule G."/>
            <person name="Ngan C.Y."/>
            <person name="Orejas M."/>
            <person name="Orosz E."/>
            <person name="Ouedraogo J.P."/>
            <person name="Overkamp K.M."/>
            <person name="Park H.-S."/>
            <person name="Perrone G."/>
            <person name="Piumi F."/>
            <person name="Punt P.J."/>
            <person name="Ram A.F."/>
            <person name="Ramon A."/>
            <person name="Rauscher S."/>
            <person name="Record E."/>
            <person name="Riano-Pachon D.M."/>
            <person name="Robert V."/>
            <person name="Roehrig J."/>
            <person name="Ruller R."/>
            <person name="Salamov A."/>
            <person name="Salih N.S."/>
            <person name="Samson R.A."/>
            <person name="Sandor E."/>
            <person name="Sanguinetti M."/>
            <person name="Schuetze T."/>
            <person name="Sepcic K."/>
            <person name="Shelest E."/>
            <person name="Sherlock G."/>
            <person name="Sophianopoulou V."/>
            <person name="Squina F.M."/>
            <person name="Sun H."/>
            <person name="Susca A."/>
            <person name="Todd R.B."/>
            <person name="Tsang A."/>
            <person name="Unkles S.E."/>
            <person name="van de Wiele N."/>
            <person name="van Rossen-Uffink D."/>
            <person name="Oliveira J.V."/>
            <person name="Vesth T.C."/>
            <person name="Visser J."/>
            <person name="Yu J.-H."/>
            <person name="Zhou M."/>
            <person name="Andersen M.R."/>
            <person name="Archer D.B."/>
            <person name="Baker S.E."/>
            <person name="Benoit I."/>
            <person name="Brakhage A.A."/>
            <person name="Braus G.H."/>
            <person name="Fischer R."/>
            <person name="Frisvad J.C."/>
            <person name="Goldman G.H."/>
            <person name="Houbraken J."/>
            <person name="Oakley B."/>
            <person name="Pocsi I."/>
            <person name="Scazzocchio C."/>
            <person name="Seiboth B."/>
            <person name="vanKuyk P.A."/>
            <person name="Wortman J."/>
            <person name="Dyer P.S."/>
            <person name="Grigoriev I.V."/>
        </authorList>
    </citation>
    <scope>NUCLEOTIDE SEQUENCE [LARGE SCALE GENOMIC DNA]</scope>
    <source>
        <strain evidence="2">CBS 593.65</strain>
    </source>
</reference>
<dbReference type="GeneID" id="63761099"/>
<name>A0A1L9TYI8_9EURO</name>
<dbReference type="Proteomes" id="UP000184356">
    <property type="component" value="Unassembled WGS sequence"/>
</dbReference>
<proteinExistence type="predicted"/>
<dbReference type="VEuPathDB" id="FungiDB:ASPSYDRAFT_328630"/>
<accession>A0A1L9TYI8</accession>
<dbReference type="AlphaFoldDB" id="A0A1L9TYI8"/>
<organism evidence="1 2">
    <name type="scientific">Aspergillus sydowii CBS 593.65</name>
    <dbReference type="NCBI Taxonomy" id="1036612"/>
    <lineage>
        <taxon>Eukaryota</taxon>
        <taxon>Fungi</taxon>
        <taxon>Dikarya</taxon>
        <taxon>Ascomycota</taxon>
        <taxon>Pezizomycotina</taxon>
        <taxon>Eurotiomycetes</taxon>
        <taxon>Eurotiomycetidae</taxon>
        <taxon>Eurotiales</taxon>
        <taxon>Aspergillaceae</taxon>
        <taxon>Aspergillus</taxon>
        <taxon>Aspergillus subgen. Nidulantes</taxon>
    </lineage>
</organism>
<evidence type="ECO:0000313" key="2">
    <source>
        <dbReference type="Proteomes" id="UP000184356"/>
    </source>
</evidence>
<evidence type="ECO:0000313" key="1">
    <source>
        <dbReference type="EMBL" id="OJJ64501.1"/>
    </source>
</evidence>
<dbReference type="EMBL" id="KV878582">
    <property type="protein sequence ID" value="OJJ64501.1"/>
    <property type="molecule type" value="Genomic_DNA"/>
</dbReference>
<sequence>MCLWVLATFGSRLAGFPCSDAHSAGCWFFMCSWKPCPHYLNVAERLIRIDFLGFGAMAGVGCGLLHRCWITAQNTRSTHT</sequence>
<dbReference type="RefSeq" id="XP_040708307.1">
    <property type="nucleotide sequence ID" value="XM_040845026.1"/>
</dbReference>
<keyword evidence="2" id="KW-1185">Reference proteome</keyword>